<dbReference type="Pfam" id="PF13181">
    <property type="entry name" value="TPR_8"/>
    <property type="match status" value="1"/>
</dbReference>
<dbReference type="InterPro" id="IPR019734">
    <property type="entry name" value="TPR_rpt"/>
</dbReference>
<dbReference type="AlphaFoldDB" id="A0A0A7V3T7"/>
<dbReference type="PANTHER" id="PTHR44943:SF8">
    <property type="entry name" value="TPR REPEAT-CONTAINING PROTEIN MJ0263"/>
    <property type="match status" value="1"/>
</dbReference>
<dbReference type="PANTHER" id="PTHR44943">
    <property type="entry name" value="CELLULOSE SYNTHASE OPERON PROTEIN C"/>
    <property type="match status" value="1"/>
</dbReference>
<dbReference type="SUPFAM" id="SSF48452">
    <property type="entry name" value="TPR-like"/>
    <property type="match status" value="1"/>
</dbReference>
<reference evidence="4 6" key="1">
    <citation type="journal article" date="2015" name="Proc. Natl. Acad. Sci. U.S.A.">
        <title>Genomic and proteomic characterization of "Candidatus Nitrosopelagicus brevis": An ammonia-oxidizing archaeon from the open ocean.</title>
        <authorList>
            <person name="Santoro A.E."/>
            <person name="Dupont C.L."/>
            <person name="Richter R.A."/>
            <person name="Craig M.T."/>
            <person name="Carini P."/>
            <person name="McIlvin M.R."/>
            <person name="Yang Y."/>
            <person name="Orsi W.D."/>
            <person name="Moran D.M."/>
            <person name="Saito M.A."/>
        </authorList>
    </citation>
    <scope>NUCLEOTIDE SEQUENCE [LARGE SCALE GENOMIC DNA]</scope>
    <source>
        <strain evidence="4">CN25</strain>
        <strain evidence="6">V2</strain>
    </source>
</reference>
<dbReference type="HOGENOM" id="CLU_2662146_0_0_2"/>
<dbReference type="PROSITE" id="PS50005">
    <property type="entry name" value="TPR"/>
    <property type="match status" value="2"/>
</dbReference>
<evidence type="ECO:0000313" key="7">
    <source>
        <dbReference type="Proteomes" id="UP000241022"/>
    </source>
</evidence>
<protein>
    <submittedName>
        <fullName evidence="4">Tetratricopeptide repeat protein</fullName>
    </submittedName>
</protein>
<dbReference type="Proteomes" id="UP000241022">
    <property type="component" value="Unassembled WGS sequence"/>
</dbReference>
<proteinExistence type="predicted"/>
<dbReference type="EMBL" id="CP007026">
    <property type="protein sequence ID" value="AJA92866.1"/>
    <property type="molecule type" value="Genomic_DNA"/>
</dbReference>
<dbReference type="InterPro" id="IPR011990">
    <property type="entry name" value="TPR-like_helical_dom_sf"/>
</dbReference>
<dbReference type="GeneID" id="24816548"/>
<sequence>MNELETLIQNGVKNLEDGNFEDALSFFEQALLLKPDDPDLWNNKGIALRSLGRYDEASYCYNKSLELDPRDRASS</sequence>
<name>A0A0A7V3T7_9ARCH</name>
<accession>A0A0A7V3T7</accession>
<evidence type="ECO:0000313" key="5">
    <source>
        <dbReference type="EMBL" id="PTL87917.1"/>
    </source>
</evidence>
<dbReference type="RefSeq" id="WP_048105171.1">
    <property type="nucleotide sequence ID" value="NZ_CP007026.1"/>
</dbReference>
<dbReference type="EMBL" id="LXWN01000001">
    <property type="protein sequence ID" value="PTL87917.1"/>
    <property type="molecule type" value="Genomic_DNA"/>
</dbReference>
<dbReference type="Gene3D" id="1.25.40.10">
    <property type="entry name" value="Tetratricopeptide repeat domain"/>
    <property type="match status" value="1"/>
</dbReference>
<dbReference type="SMART" id="SM00028">
    <property type="entry name" value="TPR"/>
    <property type="match status" value="2"/>
</dbReference>
<dbReference type="PROSITE" id="PS50293">
    <property type="entry name" value="TPR_REGION"/>
    <property type="match status" value="1"/>
</dbReference>
<dbReference type="OrthoDB" id="115601at2157"/>
<evidence type="ECO:0000313" key="4">
    <source>
        <dbReference type="EMBL" id="AJA92866.1"/>
    </source>
</evidence>
<dbReference type="Proteomes" id="UP000030944">
    <property type="component" value="Chromosome"/>
</dbReference>
<dbReference type="STRING" id="1410606.T478_0657"/>
<evidence type="ECO:0000256" key="2">
    <source>
        <dbReference type="ARBA" id="ARBA00022803"/>
    </source>
</evidence>
<keyword evidence="2 3" id="KW-0802">TPR repeat</keyword>
<gene>
    <name evidence="5" type="ORF">A7X95_01155</name>
    <name evidence="4" type="ORF">T478_0657</name>
</gene>
<feature type="repeat" description="TPR" evidence="3">
    <location>
        <begin position="4"/>
        <end position="37"/>
    </location>
</feature>
<organism evidence="4 6">
    <name type="scientific">Candidatus Nitrosopelagicus brevis</name>
    <dbReference type="NCBI Taxonomy" id="1410606"/>
    <lineage>
        <taxon>Archaea</taxon>
        <taxon>Nitrososphaerota</taxon>
    </lineage>
</organism>
<evidence type="ECO:0000256" key="1">
    <source>
        <dbReference type="ARBA" id="ARBA00022737"/>
    </source>
</evidence>
<reference evidence="5 7" key="3">
    <citation type="submission" date="2018-04" db="EMBL/GenBank/DDBJ databases">
        <title>Transcriptomics of ammonia oxidizing archaea.</title>
        <authorList>
            <person name="Carini P."/>
        </authorList>
    </citation>
    <scope>NUCLEOTIDE SEQUENCE [LARGE SCALE GENOMIC DNA]</scope>
    <source>
        <strain evidence="5 7">U25</strain>
    </source>
</reference>
<reference evidence="5" key="2">
    <citation type="submission" date="2016-05" db="EMBL/GenBank/DDBJ databases">
        <authorList>
            <person name="Lavstsen T."/>
            <person name="Jespersen J.S."/>
        </authorList>
    </citation>
    <scope>NUCLEOTIDE SEQUENCE [LARGE SCALE GENOMIC DNA]</scope>
    <source>
        <strain evidence="5">U25</strain>
    </source>
</reference>
<feature type="repeat" description="TPR" evidence="3">
    <location>
        <begin position="38"/>
        <end position="71"/>
    </location>
</feature>
<dbReference type="KEGG" id="nbv:T478_0657"/>
<evidence type="ECO:0000313" key="6">
    <source>
        <dbReference type="Proteomes" id="UP000030944"/>
    </source>
</evidence>
<keyword evidence="7" id="KW-1185">Reference proteome</keyword>
<dbReference type="InterPro" id="IPR051685">
    <property type="entry name" value="Ycf3/AcsC/BcsC/TPR_MFPF"/>
</dbReference>
<evidence type="ECO:0000256" key="3">
    <source>
        <dbReference type="PROSITE-ProRule" id="PRU00339"/>
    </source>
</evidence>
<dbReference type="Pfam" id="PF00515">
    <property type="entry name" value="TPR_1"/>
    <property type="match status" value="1"/>
</dbReference>
<keyword evidence="1" id="KW-0677">Repeat</keyword>